<gene>
    <name evidence="2" type="ORF">SAMN05216378_2773</name>
</gene>
<dbReference type="Pfam" id="PF12679">
    <property type="entry name" value="ABC2_membrane_2"/>
    <property type="match status" value="1"/>
</dbReference>
<proteinExistence type="predicted"/>
<dbReference type="AlphaFoldDB" id="A0A1I1YR31"/>
<keyword evidence="1" id="KW-0812">Transmembrane</keyword>
<feature type="transmembrane region" description="Helical" evidence="1">
    <location>
        <begin position="239"/>
        <end position="258"/>
    </location>
</feature>
<dbReference type="STRING" id="1045775.SAMN05216378_2773"/>
<dbReference type="EMBL" id="FOMT01000002">
    <property type="protein sequence ID" value="SFE22054.1"/>
    <property type="molecule type" value="Genomic_DNA"/>
</dbReference>
<protein>
    <submittedName>
        <fullName evidence="2">ABC-2 type transport system permease protein</fullName>
    </submittedName>
</protein>
<organism evidence="2 3">
    <name type="scientific">Paenibacillus catalpae</name>
    <dbReference type="NCBI Taxonomy" id="1045775"/>
    <lineage>
        <taxon>Bacteria</taxon>
        <taxon>Bacillati</taxon>
        <taxon>Bacillota</taxon>
        <taxon>Bacilli</taxon>
        <taxon>Bacillales</taxon>
        <taxon>Paenibacillaceae</taxon>
        <taxon>Paenibacillus</taxon>
    </lineage>
</organism>
<feature type="transmembrane region" description="Helical" evidence="1">
    <location>
        <begin position="122"/>
        <end position="144"/>
    </location>
</feature>
<name>A0A1I1YR31_9BACL</name>
<reference evidence="3" key="1">
    <citation type="submission" date="2016-10" db="EMBL/GenBank/DDBJ databases">
        <authorList>
            <person name="Varghese N."/>
            <person name="Submissions S."/>
        </authorList>
    </citation>
    <scope>NUCLEOTIDE SEQUENCE [LARGE SCALE GENOMIC DNA]</scope>
    <source>
        <strain evidence="3">CGMCC 1.10784</strain>
    </source>
</reference>
<keyword evidence="1" id="KW-1133">Transmembrane helix</keyword>
<evidence type="ECO:0000313" key="3">
    <source>
        <dbReference type="Proteomes" id="UP000198855"/>
    </source>
</evidence>
<dbReference type="PANTHER" id="PTHR37305">
    <property type="entry name" value="INTEGRAL MEMBRANE PROTEIN-RELATED"/>
    <property type="match status" value="1"/>
</dbReference>
<dbReference type="OrthoDB" id="9800309at2"/>
<keyword evidence="1" id="KW-0472">Membrane</keyword>
<feature type="transmembrane region" description="Helical" evidence="1">
    <location>
        <begin position="190"/>
        <end position="209"/>
    </location>
</feature>
<keyword evidence="3" id="KW-1185">Reference proteome</keyword>
<dbReference type="GO" id="GO:0140359">
    <property type="term" value="F:ABC-type transporter activity"/>
    <property type="evidence" value="ECO:0007669"/>
    <property type="project" value="InterPro"/>
</dbReference>
<dbReference type="Proteomes" id="UP000198855">
    <property type="component" value="Unassembled WGS sequence"/>
</dbReference>
<dbReference type="PANTHER" id="PTHR37305:SF2">
    <property type="entry name" value="BACITRACIN TRANSPORT PERMEASE PROTEIN BCRB"/>
    <property type="match status" value="1"/>
</dbReference>
<accession>A0A1I1YR31</accession>
<dbReference type="RefSeq" id="WP_091185782.1">
    <property type="nucleotide sequence ID" value="NZ_FOMT01000002.1"/>
</dbReference>
<sequence length="265" mass="29206">MIFRREIVRNLKPLLIWSGIIGGLILLTLAVFPQMAKQQETVGAMIDSLPDAMKKAFGMDRLGMDSLIGYYGIRVYLMPTLVGSIYAAILAGNIVAKESAEKTIEFLLSKPVTRFQVIGQKLLAVIVNLIILNTIIVLAALAGFQFAETSDVSPGTFLLLTLATFFLHLTFASIAFLLSSALRRTRNITSTSLGIVLFSYFLNVISAMSEDLALIKHFSFFHYIDAADIITTNGIDSKYIIVMVSIVIICLATAFSYFKKRDITV</sequence>
<feature type="transmembrane region" description="Helical" evidence="1">
    <location>
        <begin position="73"/>
        <end position="96"/>
    </location>
</feature>
<dbReference type="GO" id="GO:0005886">
    <property type="term" value="C:plasma membrane"/>
    <property type="evidence" value="ECO:0007669"/>
    <property type="project" value="UniProtKB-SubCell"/>
</dbReference>
<feature type="transmembrane region" description="Helical" evidence="1">
    <location>
        <begin position="156"/>
        <end position="178"/>
    </location>
</feature>
<evidence type="ECO:0000313" key="2">
    <source>
        <dbReference type="EMBL" id="SFE22054.1"/>
    </source>
</evidence>
<evidence type="ECO:0000256" key="1">
    <source>
        <dbReference type="SAM" id="Phobius"/>
    </source>
</evidence>
<feature type="transmembrane region" description="Helical" evidence="1">
    <location>
        <begin position="14"/>
        <end position="32"/>
    </location>
</feature>